<gene>
    <name evidence="3" type="ORF">ACFO0N_18290</name>
</gene>
<name>A0ABD5PG67_9EURY</name>
<dbReference type="EMBL" id="JBHSDS010000009">
    <property type="protein sequence ID" value="MFC4359900.1"/>
    <property type="molecule type" value="Genomic_DNA"/>
</dbReference>
<sequence>MSPSPPPRRFRSLLLVALVLGSVYVGGAGTGSTGSTSVTVGTGTAVEQVGDVATFTVELDGSNQARVQVGTEAVNYRVNLTIRGKQGERVTIHMNTYEAGGWRGASAEEVFSVPNATLVSATRETPTLEAPVDTGTYRVFTRVDGGLTDIGVLELEERETRGLTLYTAPRGTSTGSLEAVMANATALSTNASETAAVARGDYLVARVDATGLSGYVRTVDDVQQATDGVRLSVSTERFNQGRRFVDIQSGRLFTADERLYLVLDTDDFDAEPGDSFRTQFTVDGSKNPYVAAGETERRTRTVTVKKRRIGVGGDPLVVEAAGGQRVDIGTTLAPGTRLNVRAVSRSVDNLFVKRQTVTVSEAGTASATFDFGDVTGRTAFEIRFGGEGVSHTAYVGGDPNATPTPTPTPEPTPTTAEPTPTVAPTSTPTAEPTPTTVGTVDAAATTDANSSTANESSGGLLAPVSDLRERAPDVPLGPLEIGGGTLLLLLAGLARRLL</sequence>
<dbReference type="InterPro" id="IPR057149">
    <property type="entry name" value="DUF7827"/>
</dbReference>
<comment type="caution">
    <text evidence="3">The sequence shown here is derived from an EMBL/GenBank/DDBJ whole genome shotgun (WGS) entry which is preliminary data.</text>
</comment>
<organism evidence="3 4">
    <name type="scientific">Halobium salinum</name>
    <dbReference type="NCBI Taxonomy" id="1364940"/>
    <lineage>
        <taxon>Archaea</taxon>
        <taxon>Methanobacteriati</taxon>
        <taxon>Methanobacteriota</taxon>
        <taxon>Stenosarchaea group</taxon>
        <taxon>Halobacteria</taxon>
        <taxon>Halobacteriales</taxon>
        <taxon>Haloferacaceae</taxon>
        <taxon>Halobium</taxon>
    </lineage>
</organism>
<protein>
    <submittedName>
        <fullName evidence="3">BGTF surface domain-containing protein</fullName>
    </submittedName>
</protein>
<evidence type="ECO:0000259" key="2">
    <source>
        <dbReference type="Pfam" id="PF25162"/>
    </source>
</evidence>
<evidence type="ECO:0000313" key="3">
    <source>
        <dbReference type="EMBL" id="MFC4359900.1"/>
    </source>
</evidence>
<keyword evidence="4" id="KW-1185">Reference proteome</keyword>
<proteinExistence type="predicted"/>
<dbReference type="Pfam" id="PF25162">
    <property type="entry name" value="DUF7827"/>
    <property type="match status" value="1"/>
</dbReference>
<dbReference type="RefSeq" id="WP_267624934.1">
    <property type="nucleotide sequence ID" value="NZ_JAODIW010000010.1"/>
</dbReference>
<reference evidence="3 4" key="1">
    <citation type="journal article" date="2019" name="Int. J. Syst. Evol. Microbiol.">
        <title>The Global Catalogue of Microorganisms (GCM) 10K type strain sequencing project: providing services to taxonomists for standard genome sequencing and annotation.</title>
        <authorList>
            <consortium name="The Broad Institute Genomics Platform"/>
            <consortium name="The Broad Institute Genome Sequencing Center for Infectious Disease"/>
            <person name="Wu L."/>
            <person name="Ma J."/>
        </authorList>
    </citation>
    <scope>NUCLEOTIDE SEQUENCE [LARGE SCALE GENOMIC DNA]</scope>
    <source>
        <strain evidence="3 4">CGMCC 1.12553</strain>
    </source>
</reference>
<dbReference type="NCBIfam" id="NF045517">
    <property type="entry name" value="halo_surf_dom"/>
    <property type="match status" value="1"/>
</dbReference>
<accession>A0ABD5PG67</accession>
<evidence type="ECO:0000313" key="4">
    <source>
        <dbReference type="Proteomes" id="UP001595921"/>
    </source>
</evidence>
<dbReference type="AlphaFoldDB" id="A0ABD5PG67"/>
<feature type="compositionally biased region" description="Low complexity" evidence="1">
    <location>
        <begin position="413"/>
        <end position="437"/>
    </location>
</feature>
<feature type="compositionally biased region" description="Pro residues" evidence="1">
    <location>
        <begin position="402"/>
        <end position="412"/>
    </location>
</feature>
<feature type="domain" description="DUF7827" evidence="2">
    <location>
        <begin position="33"/>
        <end position="141"/>
    </location>
</feature>
<feature type="region of interest" description="Disordered" evidence="1">
    <location>
        <begin position="391"/>
        <end position="437"/>
    </location>
</feature>
<evidence type="ECO:0000256" key="1">
    <source>
        <dbReference type="SAM" id="MobiDB-lite"/>
    </source>
</evidence>
<dbReference type="Proteomes" id="UP001595921">
    <property type="component" value="Unassembled WGS sequence"/>
</dbReference>